<proteinExistence type="predicted"/>
<sequence>MLKPGPVPFSDLYLDEEDTVCSQNIDAAEMDDAVTLEEWKRDWEALSAAYEQWRQYGACAHEDMAYCSAWLGNTGDVAEYIELIDSLNRRHWYDGLLTHVPVANFTQLAPETCQSLIGELKSLIGQVERGHPDRCQQGCYLFGERLLKLMQASAEVGNPLQLLY</sequence>
<dbReference type="RefSeq" id="WP_136510963.1">
    <property type="nucleotide sequence ID" value="NZ_SSTF01000004.1"/>
</dbReference>
<dbReference type="AlphaFoldDB" id="A0A4S4FED1"/>
<protein>
    <submittedName>
        <fullName evidence="1">Uncharacterized protein</fullName>
    </submittedName>
</protein>
<name>A0A4S4FED1_9BIFI</name>
<accession>A0A4S4FED1</accession>
<evidence type="ECO:0000313" key="2">
    <source>
        <dbReference type="Proteomes" id="UP000306798"/>
    </source>
</evidence>
<organism evidence="1 2">
    <name type="scientific">Bifidobacterium pseudolongum</name>
    <dbReference type="NCBI Taxonomy" id="1694"/>
    <lineage>
        <taxon>Bacteria</taxon>
        <taxon>Bacillati</taxon>
        <taxon>Actinomycetota</taxon>
        <taxon>Actinomycetes</taxon>
        <taxon>Bifidobacteriales</taxon>
        <taxon>Bifidobacteriaceae</taxon>
        <taxon>Bifidobacterium</taxon>
    </lineage>
</organism>
<evidence type="ECO:0000313" key="1">
    <source>
        <dbReference type="EMBL" id="THG27346.1"/>
    </source>
</evidence>
<dbReference type="EMBL" id="SSTF01000004">
    <property type="protein sequence ID" value="THG27346.1"/>
    <property type="molecule type" value="Genomic_DNA"/>
</dbReference>
<dbReference type="Proteomes" id="UP000306798">
    <property type="component" value="Unassembled WGS sequence"/>
</dbReference>
<comment type="caution">
    <text evidence="1">The sequence shown here is derived from an EMBL/GenBank/DDBJ whole genome shotgun (WGS) entry which is preliminary data.</text>
</comment>
<gene>
    <name evidence="1" type="ORF">E5991_02170</name>
</gene>
<reference evidence="1 2" key="1">
    <citation type="submission" date="2019-04" db="EMBL/GenBank/DDBJ databases">
        <title>Microbes associate with the intestines of laboratory mice.</title>
        <authorList>
            <person name="Navarre W."/>
            <person name="Wong E."/>
            <person name="Huang K.C."/>
            <person name="Tropini C."/>
            <person name="Ng K."/>
            <person name="Yu B."/>
        </authorList>
    </citation>
    <scope>NUCLEOTIDE SEQUENCE [LARGE SCALE GENOMIC DNA]</scope>
    <source>
        <strain evidence="1 2">NM87_A27A</strain>
    </source>
</reference>